<feature type="compositionally biased region" description="Polar residues" evidence="1">
    <location>
        <begin position="39"/>
        <end position="50"/>
    </location>
</feature>
<dbReference type="AlphaFoldDB" id="A0A0A9D8G9"/>
<reference evidence="2" key="2">
    <citation type="journal article" date="2015" name="Data Brief">
        <title>Shoot transcriptome of the giant reed, Arundo donax.</title>
        <authorList>
            <person name="Barrero R.A."/>
            <person name="Guerrero F.D."/>
            <person name="Moolhuijzen P."/>
            <person name="Goolsby J.A."/>
            <person name="Tidwell J."/>
            <person name="Bellgard S.E."/>
            <person name="Bellgard M.I."/>
        </authorList>
    </citation>
    <scope>NUCLEOTIDE SEQUENCE</scope>
    <source>
        <tissue evidence="2">Shoot tissue taken approximately 20 cm above the soil surface</tissue>
    </source>
</reference>
<evidence type="ECO:0000256" key="1">
    <source>
        <dbReference type="SAM" id="MobiDB-lite"/>
    </source>
</evidence>
<proteinExistence type="predicted"/>
<organism evidence="2">
    <name type="scientific">Arundo donax</name>
    <name type="common">Giant reed</name>
    <name type="synonym">Donax arundinaceus</name>
    <dbReference type="NCBI Taxonomy" id="35708"/>
    <lineage>
        <taxon>Eukaryota</taxon>
        <taxon>Viridiplantae</taxon>
        <taxon>Streptophyta</taxon>
        <taxon>Embryophyta</taxon>
        <taxon>Tracheophyta</taxon>
        <taxon>Spermatophyta</taxon>
        <taxon>Magnoliopsida</taxon>
        <taxon>Liliopsida</taxon>
        <taxon>Poales</taxon>
        <taxon>Poaceae</taxon>
        <taxon>PACMAD clade</taxon>
        <taxon>Arundinoideae</taxon>
        <taxon>Arundineae</taxon>
        <taxon>Arundo</taxon>
    </lineage>
</organism>
<name>A0A0A9D8G9_ARUDO</name>
<protein>
    <submittedName>
        <fullName evidence="2">Uncharacterized protein</fullName>
    </submittedName>
</protein>
<evidence type="ECO:0000313" key="2">
    <source>
        <dbReference type="EMBL" id="JAD81960.1"/>
    </source>
</evidence>
<feature type="region of interest" description="Disordered" evidence="1">
    <location>
        <begin position="24"/>
        <end position="50"/>
    </location>
</feature>
<dbReference type="EMBL" id="GBRH01215935">
    <property type="protein sequence ID" value="JAD81960.1"/>
    <property type="molecule type" value="Transcribed_RNA"/>
</dbReference>
<sequence>MIDDAKMRNYPAFLTIPQNQHLVPQLDQGQEMACDSHHNSSPQHSCSMSS</sequence>
<reference evidence="2" key="1">
    <citation type="submission" date="2014-09" db="EMBL/GenBank/DDBJ databases">
        <authorList>
            <person name="Magalhaes I.L.F."/>
            <person name="Oliveira U."/>
            <person name="Santos F.R."/>
            <person name="Vidigal T.H.D.A."/>
            <person name="Brescovit A.D."/>
            <person name="Santos A.J."/>
        </authorList>
    </citation>
    <scope>NUCLEOTIDE SEQUENCE</scope>
    <source>
        <tissue evidence="2">Shoot tissue taken approximately 20 cm above the soil surface</tissue>
    </source>
</reference>
<accession>A0A0A9D8G9</accession>